<gene>
    <name evidence="2" type="ORF">H8876_09085</name>
</gene>
<dbReference type="InterPro" id="IPR001160">
    <property type="entry name" value="Peptidase_M20C"/>
</dbReference>
<feature type="signal peptide" evidence="1">
    <location>
        <begin position="1"/>
        <end position="20"/>
    </location>
</feature>
<dbReference type="PANTHER" id="PTHR43501">
    <property type="entry name" value="CYTOSOL NON-SPECIFIC DIPEPTIDASE"/>
    <property type="match status" value="1"/>
</dbReference>
<dbReference type="RefSeq" id="WP_249287477.1">
    <property type="nucleotide sequence ID" value="NZ_JACRWC010000109.1"/>
</dbReference>
<name>A0A923NGF9_9FIRM</name>
<sequence length="465" mass="50819">MRRFFIAMVTVVLMTSAVFLSGCSLGTPDRETELKDTLSDTYSELNSTFSGNTGKYPLVAEYLTSWAKSNDLTVKENAEHYMVIVNPATKGCGKKESTVLECAVKTGDFDNSMQPLAVSMTALLGPESHGKITLIVTENNDGNMIGAASVDPKYYECDNFINMEYSKDIQLLTSGSHTFTSTMSADLQTASPSYSRTYTITMSTSAYADPFDFDTHYPNPVETIGSLLATEKSSGNLFQLVSFDCKVDNGYTPGSATAVVVIDDNDVESFTKKFDKSNESMKKKFDKLEDHFVYTMTETSTPDQVIASQSSDNIISLMYTLQTGIFLQDEDSGDIISEAYISSISTAGNKLQLTIGSRSLQKSVIDEMNTSFSTTSGLCDIGYSASEQSMTWSANKDKPLAGFFADALSIDDSKPLNTLNSSECDIFASKVPGLNIISYRFNSENREAALLNTLHFMESLVDTTN</sequence>
<accession>A0A923NGF9</accession>
<dbReference type="AlphaFoldDB" id="A0A923NGF9"/>
<feature type="chain" id="PRO_5039348258" description="DUF4836 family protein" evidence="1">
    <location>
        <begin position="21"/>
        <end position="465"/>
    </location>
</feature>
<proteinExistence type="predicted"/>
<dbReference type="GO" id="GO:0005829">
    <property type="term" value="C:cytosol"/>
    <property type="evidence" value="ECO:0007669"/>
    <property type="project" value="TreeGrafter"/>
</dbReference>
<keyword evidence="3" id="KW-1185">Reference proteome</keyword>
<dbReference type="PANTHER" id="PTHR43501:SF1">
    <property type="entry name" value="CYTOSOL NON-SPECIFIC DIPEPTIDASE"/>
    <property type="match status" value="1"/>
</dbReference>
<organism evidence="2 3">
    <name type="scientific">Lentihominibacter faecis</name>
    <dbReference type="NCBI Taxonomy" id="2764712"/>
    <lineage>
        <taxon>Bacteria</taxon>
        <taxon>Bacillati</taxon>
        <taxon>Bacillota</taxon>
        <taxon>Clostridia</taxon>
        <taxon>Peptostreptococcales</taxon>
        <taxon>Anaerovoracaceae</taxon>
        <taxon>Lentihominibacter</taxon>
    </lineage>
</organism>
<evidence type="ECO:0000313" key="3">
    <source>
        <dbReference type="Proteomes" id="UP000644115"/>
    </source>
</evidence>
<keyword evidence="1" id="KW-0732">Signal</keyword>
<comment type="caution">
    <text evidence="2">The sequence shown here is derived from an EMBL/GenBank/DDBJ whole genome shotgun (WGS) entry which is preliminary data.</text>
</comment>
<dbReference type="EMBL" id="JACRWC010000109">
    <property type="protein sequence ID" value="MBC6000152.1"/>
    <property type="molecule type" value="Genomic_DNA"/>
</dbReference>
<reference evidence="2" key="1">
    <citation type="submission" date="2020-08" db="EMBL/GenBank/DDBJ databases">
        <authorList>
            <person name="Liu C."/>
            <person name="Sun Q."/>
        </authorList>
    </citation>
    <scope>NUCLEOTIDE SEQUENCE</scope>
    <source>
        <strain evidence="2">BX16</strain>
    </source>
</reference>
<dbReference type="PROSITE" id="PS51257">
    <property type="entry name" value="PROKAR_LIPOPROTEIN"/>
    <property type="match status" value="1"/>
</dbReference>
<evidence type="ECO:0000313" key="2">
    <source>
        <dbReference type="EMBL" id="MBC6000152.1"/>
    </source>
</evidence>
<dbReference type="GO" id="GO:0070573">
    <property type="term" value="F:metallodipeptidase activity"/>
    <property type="evidence" value="ECO:0007669"/>
    <property type="project" value="TreeGrafter"/>
</dbReference>
<dbReference type="Proteomes" id="UP000644115">
    <property type="component" value="Unassembled WGS sequence"/>
</dbReference>
<dbReference type="Gene3D" id="3.40.630.10">
    <property type="entry name" value="Zn peptidases"/>
    <property type="match status" value="1"/>
</dbReference>
<evidence type="ECO:0008006" key="4">
    <source>
        <dbReference type="Google" id="ProtNLM"/>
    </source>
</evidence>
<protein>
    <recommendedName>
        <fullName evidence="4">DUF4836 family protein</fullName>
    </recommendedName>
</protein>
<evidence type="ECO:0000256" key="1">
    <source>
        <dbReference type="SAM" id="SignalP"/>
    </source>
</evidence>
<dbReference type="GO" id="GO:0006508">
    <property type="term" value="P:proteolysis"/>
    <property type="evidence" value="ECO:0007669"/>
    <property type="project" value="InterPro"/>
</dbReference>